<sequence>MFNFDEERYIKIQTGAVSMAGEIDKTIVRLIGNGAKNLFFLGTGGAGILMLPAVHLLKSQSNFPVFNSDPAELILQGDVHLGSNSIVVMPSLSGKTKESIAAMKYVQALGAKVILFTGYADRPLAQAADFSFVNFGEDDTSSESFYLQSLLVAASVMKTQGELPSYEVLVQEICSLPTLLVEVKKAFEGKAEDLAQVIADNNYHIISSSGNCWAEAFYYGMCILEEMQWIRTRPIHGSDFFHGTLEIVQDDVSIIIFKGEDSTRPLMDRVEKFAKEYSKIVNVIDTKSFQLPGISQETRALISPALLSAVLERVSAHLEFKRKHPLTTRRYYNQFDY</sequence>
<dbReference type="PROSITE" id="PS51464">
    <property type="entry name" value="SIS"/>
    <property type="match status" value="1"/>
</dbReference>
<proteinExistence type="predicted"/>
<dbReference type="EMBL" id="CAEZYO010000043">
    <property type="protein sequence ID" value="CAB4735898.1"/>
    <property type="molecule type" value="Genomic_DNA"/>
</dbReference>
<keyword evidence="1" id="KW-0812">Transmembrane</keyword>
<protein>
    <submittedName>
        <fullName evidence="5">Unannotated protein</fullName>
    </submittedName>
</protein>
<dbReference type="Gene3D" id="3.40.50.10490">
    <property type="entry name" value="Glucose-6-phosphate isomerase like protein, domain 1"/>
    <property type="match status" value="2"/>
</dbReference>
<dbReference type="GO" id="GO:0006047">
    <property type="term" value="P:UDP-N-acetylglucosamine metabolic process"/>
    <property type="evidence" value="ECO:0007669"/>
    <property type="project" value="TreeGrafter"/>
</dbReference>
<evidence type="ECO:0000313" key="3">
    <source>
        <dbReference type="EMBL" id="CAB4735898.1"/>
    </source>
</evidence>
<dbReference type="SUPFAM" id="SSF53697">
    <property type="entry name" value="SIS domain"/>
    <property type="match status" value="1"/>
</dbReference>
<dbReference type="Pfam" id="PF01380">
    <property type="entry name" value="SIS"/>
    <property type="match status" value="1"/>
</dbReference>
<gene>
    <name evidence="3" type="ORF">UFOPK2731_01165</name>
    <name evidence="4" type="ORF">UFOPK3161_00557</name>
    <name evidence="5" type="ORF">UFOPK3990_00556</name>
    <name evidence="6" type="ORF">UFOPK4427_00591</name>
</gene>
<evidence type="ECO:0000259" key="2">
    <source>
        <dbReference type="PROSITE" id="PS51464"/>
    </source>
</evidence>
<accession>A0A6J7MWZ6</accession>
<dbReference type="InterPro" id="IPR001347">
    <property type="entry name" value="SIS_dom"/>
</dbReference>
<keyword evidence="1" id="KW-1133">Transmembrane helix</keyword>
<dbReference type="InterPro" id="IPR046348">
    <property type="entry name" value="SIS_dom_sf"/>
</dbReference>
<dbReference type="GO" id="GO:0006002">
    <property type="term" value="P:fructose 6-phosphate metabolic process"/>
    <property type="evidence" value="ECO:0007669"/>
    <property type="project" value="TreeGrafter"/>
</dbReference>
<feature type="transmembrane region" description="Helical" evidence="1">
    <location>
        <begin position="38"/>
        <end position="57"/>
    </location>
</feature>
<dbReference type="PIRSF" id="PIRSF009290">
    <property type="entry name" value="FrlB"/>
    <property type="match status" value="1"/>
</dbReference>
<dbReference type="PANTHER" id="PTHR10937:SF14">
    <property type="entry name" value="FRUCTOSELYSINE 6-PHOSPHATE DEGLYCASE"/>
    <property type="match status" value="1"/>
</dbReference>
<evidence type="ECO:0000313" key="6">
    <source>
        <dbReference type="EMBL" id="CAB5142672.1"/>
    </source>
</evidence>
<dbReference type="GO" id="GO:0006487">
    <property type="term" value="P:protein N-linked glycosylation"/>
    <property type="evidence" value="ECO:0007669"/>
    <property type="project" value="TreeGrafter"/>
</dbReference>
<dbReference type="PANTHER" id="PTHR10937">
    <property type="entry name" value="GLUCOSAMINE--FRUCTOSE-6-PHOSPHATE AMINOTRANSFERASE, ISOMERIZING"/>
    <property type="match status" value="1"/>
</dbReference>
<dbReference type="CDD" id="cd05710">
    <property type="entry name" value="SIS_1"/>
    <property type="match status" value="1"/>
</dbReference>
<dbReference type="GO" id="GO:0097367">
    <property type="term" value="F:carbohydrate derivative binding"/>
    <property type="evidence" value="ECO:0007669"/>
    <property type="project" value="InterPro"/>
</dbReference>
<feature type="domain" description="SIS" evidence="2">
    <location>
        <begin position="27"/>
        <end position="162"/>
    </location>
</feature>
<dbReference type="InterPro" id="IPR024713">
    <property type="entry name" value="Fructosamine_deglycase_FrlB"/>
</dbReference>
<dbReference type="EMBL" id="CAFBOQ010000011">
    <property type="protein sequence ID" value="CAB4983552.1"/>
    <property type="molecule type" value="Genomic_DNA"/>
</dbReference>
<keyword evidence="1" id="KW-0472">Membrane</keyword>
<reference evidence="5" key="1">
    <citation type="submission" date="2020-05" db="EMBL/GenBank/DDBJ databases">
        <authorList>
            <person name="Chiriac C."/>
            <person name="Salcher M."/>
            <person name="Ghai R."/>
            <person name="Kavagutti S V."/>
        </authorList>
    </citation>
    <scope>NUCLEOTIDE SEQUENCE</scope>
</reference>
<dbReference type="InterPro" id="IPR035488">
    <property type="entry name" value="FrlB_SIS"/>
</dbReference>
<dbReference type="GO" id="GO:0004360">
    <property type="term" value="F:glutamine-fructose-6-phosphate transaminase (isomerizing) activity"/>
    <property type="evidence" value="ECO:0007669"/>
    <property type="project" value="TreeGrafter"/>
</dbReference>
<evidence type="ECO:0000313" key="5">
    <source>
        <dbReference type="EMBL" id="CAB4983552.1"/>
    </source>
</evidence>
<organism evidence="5">
    <name type="scientific">freshwater metagenome</name>
    <dbReference type="NCBI Taxonomy" id="449393"/>
    <lineage>
        <taxon>unclassified sequences</taxon>
        <taxon>metagenomes</taxon>
        <taxon>ecological metagenomes</taxon>
    </lineage>
</organism>
<evidence type="ECO:0000313" key="4">
    <source>
        <dbReference type="EMBL" id="CAB4821069.1"/>
    </source>
</evidence>
<dbReference type="EMBL" id="CAFBRY010000011">
    <property type="protein sequence ID" value="CAB5142672.1"/>
    <property type="molecule type" value="Genomic_DNA"/>
</dbReference>
<name>A0A6J7MWZ6_9ZZZZ</name>
<evidence type="ECO:0000256" key="1">
    <source>
        <dbReference type="SAM" id="Phobius"/>
    </source>
</evidence>
<dbReference type="EMBL" id="CAFABC010000009">
    <property type="protein sequence ID" value="CAB4821069.1"/>
    <property type="molecule type" value="Genomic_DNA"/>
</dbReference>
<dbReference type="AlphaFoldDB" id="A0A6J7MWZ6"/>